<keyword evidence="3" id="KW-1133">Transmembrane helix</keyword>
<keyword evidence="7" id="KW-1185">Reference proteome</keyword>
<proteinExistence type="predicted"/>
<reference evidence="6 7" key="1">
    <citation type="submission" date="2020-08" db="EMBL/GenBank/DDBJ databases">
        <title>Genomic Encyclopedia of Type Strains, Phase IV (KMG-IV): sequencing the most valuable type-strain genomes for metagenomic binning, comparative biology and taxonomic classification.</title>
        <authorList>
            <person name="Goeker M."/>
        </authorList>
    </citation>
    <scope>NUCLEOTIDE SEQUENCE [LARGE SCALE GENOMIC DNA]</scope>
    <source>
        <strain evidence="6 7">DSM 16268</strain>
    </source>
</reference>
<feature type="coiled-coil region" evidence="2">
    <location>
        <begin position="115"/>
        <end position="142"/>
    </location>
</feature>
<comment type="caution">
    <text evidence="6">The sequence shown here is derived from an EMBL/GenBank/DDBJ whole genome shotgun (WGS) entry which is preliminary data.</text>
</comment>
<evidence type="ECO:0000259" key="4">
    <source>
        <dbReference type="Pfam" id="PF25885"/>
    </source>
</evidence>
<dbReference type="PANTHER" id="PTHR30386:SF19">
    <property type="entry name" value="MULTIDRUG EXPORT PROTEIN EMRA-RELATED"/>
    <property type="match status" value="1"/>
</dbReference>
<evidence type="ECO:0000259" key="5">
    <source>
        <dbReference type="Pfam" id="PF25954"/>
    </source>
</evidence>
<dbReference type="InterPro" id="IPR058633">
    <property type="entry name" value="EmrA/FarA_HH"/>
</dbReference>
<dbReference type="EMBL" id="JACHOO010000003">
    <property type="protein sequence ID" value="MBB5752378.1"/>
    <property type="molecule type" value="Genomic_DNA"/>
</dbReference>
<comment type="subcellular location">
    <subcellularLocation>
        <location evidence="1">Cell envelope</location>
    </subcellularLocation>
</comment>
<feature type="domain" description="Multidrug export protein EmrA/FarA alpha-helical hairpin" evidence="4">
    <location>
        <begin position="112"/>
        <end position="233"/>
    </location>
</feature>
<dbReference type="Pfam" id="PF25954">
    <property type="entry name" value="Beta-barrel_RND_2"/>
    <property type="match status" value="1"/>
</dbReference>
<evidence type="ECO:0000256" key="2">
    <source>
        <dbReference type="SAM" id="Coils"/>
    </source>
</evidence>
<feature type="coiled-coil region" evidence="2">
    <location>
        <begin position="174"/>
        <end position="201"/>
    </location>
</feature>
<accession>A0A7W9CUW6</accession>
<dbReference type="GO" id="GO:0030313">
    <property type="term" value="C:cell envelope"/>
    <property type="evidence" value="ECO:0007669"/>
    <property type="project" value="UniProtKB-SubCell"/>
</dbReference>
<sequence>MTETSEIKKPEAPAAAAAPATLPAALPTAPAKPKSRRRLVLMLTVPLLVAAGGFYIWATGGRFVATDNAYVEQSKVAIAADVGGRIVALNAVESAPVKKGDVIIEIDPEPYRIAVDEAQARLASARLQVEQLRATYHEGEAEVASNRENILYLTSAFERQQNLLKTGVAAQASYDKAQTDLATARQDLAQAQQKLEGARAALGGDPDRPVDQHPLVMTAQAAVEKAQLDLSKTEIRAPADGILAQTDAVRIGQYVTAATPLLSLVETGNTWVEANFKETDLTHMAVGQQATITVDAFPDKEYQARVIAIGAGTGSAFSILPAQNATGNWVKVVQRVPVRLEIADGAAEAMLRTGLSASVDVDTEHRRALPGFLASAMALIGVEPVEAATR</sequence>
<name>A0A7W9CUW6_9HYPH</name>
<keyword evidence="2" id="KW-0175">Coiled coil</keyword>
<dbReference type="InterPro" id="IPR058792">
    <property type="entry name" value="Beta-barrel_RND_2"/>
</dbReference>
<dbReference type="Pfam" id="PF25885">
    <property type="entry name" value="HH_EMRA"/>
    <property type="match status" value="1"/>
</dbReference>
<feature type="domain" description="CusB-like beta-barrel" evidence="5">
    <location>
        <begin position="271"/>
        <end position="309"/>
    </location>
</feature>
<gene>
    <name evidence="6" type="ORF">GGQ63_001432</name>
</gene>
<feature type="transmembrane region" description="Helical" evidence="3">
    <location>
        <begin position="39"/>
        <end position="58"/>
    </location>
</feature>
<protein>
    <submittedName>
        <fullName evidence="6">Membrane fusion protein (Multidrug efflux system)</fullName>
    </submittedName>
</protein>
<dbReference type="Proteomes" id="UP000523821">
    <property type="component" value="Unassembled WGS sequence"/>
</dbReference>
<dbReference type="AlphaFoldDB" id="A0A7W9CUW6"/>
<evidence type="ECO:0000313" key="7">
    <source>
        <dbReference type="Proteomes" id="UP000523821"/>
    </source>
</evidence>
<keyword evidence="3" id="KW-0812">Transmembrane</keyword>
<evidence type="ECO:0000313" key="6">
    <source>
        <dbReference type="EMBL" id="MBB5752378.1"/>
    </source>
</evidence>
<keyword evidence="3" id="KW-0472">Membrane</keyword>
<evidence type="ECO:0000256" key="3">
    <source>
        <dbReference type="SAM" id="Phobius"/>
    </source>
</evidence>
<dbReference type="Gene3D" id="2.40.30.170">
    <property type="match status" value="1"/>
</dbReference>
<dbReference type="RefSeq" id="WP_183854125.1">
    <property type="nucleotide sequence ID" value="NZ_JACHOO010000003.1"/>
</dbReference>
<dbReference type="Gene3D" id="2.40.50.100">
    <property type="match status" value="1"/>
</dbReference>
<dbReference type="SUPFAM" id="SSF111369">
    <property type="entry name" value="HlyD-like secretion proteins"/>
    <property type="match status" value="2"/>
</dbReference>
<dbReference type="Gene3D" id="1.10.287.470">
    <property type="entry name" value="Helix hairpin bin"/>
    <property type="match status" value="1"/>
</dbReference>
<dbReference type="InterPro" id="IPR050739">
    <property type="entry name" value="MFP"/>
</dbReference>
<organism evidence="6 7">
    <name type="scientific">Prosthecomicrobium pneumaticum</name>
    <dbReference type="NCBI Taxonomy" id="81895"/>
    <lineage>
        <taxon>Bacteria</taxon>
        <taxon>Pseudomonadati</taxon>
        <taxon>Pseudomonadota</taxon>
        <taxon>Alphaproteobacteria</taxon>
        <taxon>Hyphomicrobiales</taxon>
        <taxon>Kaistiaceae</taxon>
        <taxon>Prosthecomicrobium</taxon>
    </lineage>
</organism>
<dbReference type="PANTHER" id="PTHR30386">
    <property type="entry name" value="MEMBRANE FUSION SUBUNIT OF EMRAB-TOLC MULTIDRUG EFFLUX PUMP"/>
    <property type="match status" value="1"/>
</dbReference>
<dbReference type="GO" id="GO:0055085">
    <property type="term" value="P:transmembrane transport"/>
    <property type="evidence" value="ECO:0007669"/>
    <property type="project" value="InterPro"/>
</dbReference>
<evidence type="ECO:0000256" key="1">
    <source>
        <dbReference type="ARBA" id="ARBA00004196"/>
    </source>
</evidence>